<reference evidence="11 12" key="1">
    <citation type="journal article" date="2011" name="Stand. Genomic Sci.">
        <title>Complete genome sequence of Parvibaculum lavamentivorans type strain (DS-1(T)).</title>
        <authorList>
            <person name="Schleheck D."/>
            <person name="Weiss M."/>
            <person name="Pitluck S."/>
            <person name="Bruce D."/>
            <person name="Land M.L."/>
            <person name="Han S."/>
            <person name="Saunders E."/>
            <person name="Tapia R."/>
            <person name="Detter C."/>
            <person name="Brettin T."/>
            <person name="Han J."/>
            <person name="Woyke T."/>
            <person name="Goodwin L."/>
            <person name="Pennacchio L."/>
            <person name="Nolan M."/>
            <person name="Cook A.M."/>
            <person name="Kjelleberg S."/>
            <person name="Thomas T."/>
        </authorList>
    </citation>
    <scope>NUCLEOTIDE SEQUENCE [LARGE SCALE GENOMIC DNA]</scope>
    <source>
        <strain evidence="12">DS-1 / DSM 13023 / NCIMB 13966</strain>
    </source>
</reference>
<feature type="transmembrane region" description="Helical" evidence="9">
    <location>
        <begin position="21"/>
        <end position="42"/>
    </location>
</feature>
<evidence type="ECO:0000256" key="6">
    <source>
        <dbReference type="ARBA" id="ARBA00022989"/>
    </source>
</evidence>
<dbReference type="HOGENOM" id="CLU_086356_2_2_5"/>
<evidence type="ECO:0000256" key="3">
    <source>
        <dbReference type="ARBA" id="ARBA00022475"/>
    </source>
</evidence>
<evidence type="ECO:0000256" key="9">
    <source>
        <dbReference type="RuleBase" id="RU369079"/>
    </source>
</evidence>
<keyword evidence="7 9" id="KW-0472">Membrane</keyword>
<evidence type="ECO:0000256" key="2">
    <source>
        <dbReference type="ARBA" id="ARBA00022448"/>
    </source>
</evidence>
<dbReference type="KEGG" id="pla:Plav_2881"/>
<evidence type="ECO:0000256" key="4">
    <source>
        <dbReference type="ARBA" id="ARBA00022519"/>
    </source>
</evidence>
<feature type="transmembrane region" description="Helical" evidence="9">
    <location>
        <begin position="137"/>
        <end position="162"/>
    </location>
</feature>
<accession>A7HX55</accession>
<feature type="transmembrane region" description="Helical" evidence="9">
    <location>
        <begin position="92"/>
        <end position="117"/>
    </location>
</feature>
<evidence type="ECO:0000256" key="7">
    <source>
        <dbReference type="ARBA" id="ARBA00023136"/>
    </source>
</evidence>
<evidence type="ECO:0000313" key="11">
    <source>
        <dbReference type="EMBL" id="ABS64488.1"/>
    </source>
</evidence>
<evidence type="ECO:0000256" key="8">
    <source>
        <dbReference type="ARBA" id="ARBA00038436"/>
    </source>
</evidence>
<dbReference type="PANTHER" id="PTHR35011:SF4">
    <property type="entry name" value="SLL1102 PROTEIN"/>
    <property type="match status" value="1"/>
</dbReference>
<dbReference type="RefSeq" id="WP_012111804.1">
    <property type="nucleotide sequence ID" value="NC_009719.1"/>
</dbReference>
<keyword evidence="5 9" id="KW-0812">Transmembrane</keyword>
<dbReference type="AlphaFoldDB" id="A7HX55"/>
<keyword evidence="6 9" id="KW-1133">Transmembrane helix</keyword>
<gene>
    <name evidence="11" type="ordered locus">Plav_2881</name>
</gene>
<comment type="subcellular location">
    <subcellularLocation>
        <location evidence="1 9">Cell inner membrane</location>
        <topology evidence="1 9">Multi-pass membrane protein</topology>
    </subcellularLocation>
</comment>
<keyword evidence="4 9" id="KW-0997">Cell inner membrane</keyword>
<organism evidence="11 12">
    <name type="scientific">Parvibaculum lavamentivorans (strain DS-1 / DSM 13023 / NCIMB 13966)</name>
    <dbReference type="NCBI Taxonomy" id="402881"/>
    <lineage>
        <taxon>Bacteria</taxon>
        <taxon>Pseudomonadati</taxon>
        <taxon>Pseudomonadota</taxon>
        <taxon>Alphaproteobacteria</taxon>
        <taxon>Hyphomicrobiales</taxon>
        <taxon>Parvibaculaceae</taxon>
        <taxon>Parvibaculum</taxon>
    </lineage>
</organism>
<dbReference type="InterPro" id="IPR007387">
    <property type="entry name" value="TRAP_DctQ"/>
</dbReference>
<comment type="subunit">
    <text evidence="9">The complex comprises the extracytoplasmic solute receptor protein and the two transmembrane proteins.</text>
</comment>
<dbReference type="STRING" id="402881.Plav_2881"/>
<evidence type="ECO:0000259" key="10">
    <source>
        <dbReference type="Pfam" id="PF04290"/>
    </source>
</evidence>
<keyword evidence="12" id="KW-1185">Reference proteome</keyword>
<dbReference type="OrthoDB" id="9794346at2"/>
<keyword evidence="3" id="KW-1003">Cell membrane</keyword>
<evidence type="ECO:0000256" key="1">
    <source>
        <dbReference type="ARBA" id="ARBA00004429"/>
    </source>
</evidence>
<dbReference type="EMBL" id="CP000774">
    <property type="protein sequence ID" value="ABS64488.1"/>
    <property type="molecule type" value="Genomic_DNA"/>
</dbReference>
<dbReference type="Proteomes" id="UP000006377">
    <property type="component" value="Chromosome"/>
</dbReference>
<feature type="transmembrane region" description="Helical" evidence="9">
    <location>
        <begin position="54"/>
        <end position="71"/>
    </location>
</feature>
<sequence>MNKLWHLATLIDSLNETIGRAVAWLALLMVLTQFVVVLMRYVFGVGSVWAQESIVYMHGTMFMLAAGYTLLHNGHVRVDVIYRAASPAFKAWVDLLGTVFLLLPVCFLIFYVGLPYVESSWSSFEGSRETSGIQGVYLLKSVILVFVVLLALQGLSTIIHALRVLAGQEKPVEEAATIL</sequence>
<dbReference type="Pfam" id="PF04290">
    <property type="entry name" value="DctQ"/>
    <property type="match status" value="1"/>
</dbReference>
<feature type="domain" description="Tripartite ATP-independent periplasmic transporters DctQ component" evidence="10">
    <location>
        <begin position="29"/>
        <end position="163"/>
    </location>
</feature>
<comment type="function">
    <text evidence="9">Part of the tripartite ATP-independent periplasmic (TRAP) transport system.</text>
</comment>
<evidence type="ECO:0000313" key="12">
    <source>
        <dbReference type="Proteomes" id="UP000006377"/>
    </source>
</evidence>
<dbReference type="PANTHER" id="PTHR35011">
    <property type="entry name" value="2,3-DIKETO-L-GULONATE TRAP TRANSPORTER SMALL PERMEASE PROTEIN YIAM"/>
    <property type="match status" value="1"/>
</dbReference>
<keyword evidence="2 9" id="KW-0813">Transport</keyword>
<evidence type="ECO:0000256" key="5">
    <source>
        <dbReference type="ARBA" id="ARBA00022692"/>
    </source>
</evidence>
<dbReference type="InterPro" id="IPR055348">
    <property type="entry name" value="DctQ"/>
</dbReference>
<dbReference type="GO" id="GO:0005886">
    <property type="term" value="C:plasma membrane"/>
    <property type="evidence" value="ECO:0007669"/>
    <property type="project" value="UniProtKB-SubCell"/>
</dbReference>
<comment type="similarity">
    <text evidence="8 9">Belongs to the TRAP transporter small permease family.</text>
</comment>
<proteinExistence type="inferred from homology"/>
<name>A7HX55_PARL1</name>
<protein>
    <recommendedName>
        <fullName evidence="9">TRAP transporter small permease protein</fullName>
    </recommendedName>
</protein>
<dbReference type="eggNOG" id="COG4665">
    <property type="taxonomic scope" value="Bacteria"/>
</dbReference>
<dbReference type="GO" id="GO:0022857">
    <property type="term" value="F:transmembrane transporter activity"/>
    <property type="evidence" value="ECO:0007669"/>
    <property type="project" value="UniProtKB-UniRule"/>
</dbReference>